<dbReference type="PATRIC" id="fig|582475.4.peg.2009"/>
<name>A0A0K9FF66_9BACI</name>
<dbReference type="PANTHER" id="PTHR21198">
    <property type="entry name" value="GLUTAMATE RACEMASE"/>
    <property type="match status" value="1"/>
</dbReference>
<dbReference type="PROSITE" id="PS00924">
    <property type="entry name" value="ASP_GLU_RACEMASE_2"/>
    <property type="match status" value="1"/>
</dbReference>
<dbReference type="PROSITE" id="PS00923">
    <property type="entry name" value="ASP_GLU_RACEMASE_1"/>
    <property type="match status" value="1"/>
</dbReference>
<evidence type="ECO:0000313" key="3">
    <source>
        <dbReference type="EMBL" id="KMY32791.1"/>
    </source>
</evidence>
<gene>
    <name evidence="3" type="ORF">ACZ11_11935</name>
</gene>
<dbReference type="InterPro" id="IPR001920">
    <property type="entry name" value="Asp/Glu_race"/>
</dbReference>
<comment type="caution">
    <text evidence="3">The sequence shown here is derived from an EMBL/GenBank/DDBJ whole genome shotgun (WGS) entry which is preliminary data.</text>
</comment>
<proteinExistence type="inferred from homology"/>
<dbReference type="Proteomes" id="UP000037326">
    <property type="component" value="Unassembled WGS sequence"/>
</dbReference>
<dbReference type="InterPro" id="IPR015942">
    <property type="entry name" value="Asp/Glu/hydantoin_racemase"/>
</dbReference>
<protein>
    <submittedName>
        <fullName evidence="3">Aspartate racemase</fullName>
    </submittedName>
</protein>
<dbReference type="GO" id="GO:0047661">
    <property type="term" value="F:amino-acid racemase activity"/>
    <property type="evidence" value="ECO:0007669"/>
    <property type="project" value="InterPro"/>
</dbReference>
<organism evidence="3 4">
    <name type="scientific">Lysinibacillus xylanilyticus</name>
    <dbReference type="NCBI Taxonomy" id="582475"/>
    <lineage>
        <taxon>Bacteria</taxon>
        <taxon>Bacillati</taxon>
        <taxon>Bacillota</taxon>
        <taxon>Bacilli</taxon>
        <taxon>Bacillales</taxon>
        <taxon>Bacillaceae</taxon>
        <taxon>Lysinibacillus</taxon>
    </lineage>
</organism>
<dbReference type="SUPFAM" id="SSF53681">
    <property type="entry name" value="Aspartate/glutamate racemase"/>
    <property type="match status" value="2"/>
</dbReference>
<dbReference type="PANTHER" id="PTHR21198:SF7">
    <property type="entry name" value="ASPARTATE-GLUTAMATE RACEMASE FAMILY"/>
    <property type="match status" value="1"/>
</dbReference>
<comment type="similarity">
    <text evidence="1">Belongs to the aspartate/glutamate racemases family.</text>
</comment>
<dbReference type="InterPro" id="IPR033134">
    <property type="entry name" value="Asp/Glu_racemase_AS_2"/>
</dbReference>
<dbReference type="InterPro" id="IPR004380">
    <property type="entry name" value="Asp_race"/>
</dbReference>
<dbReference type="InterPro" id="IPR018187">
    <property type="entry name" value="Asp/Glu_racemase_AS_1"/>
</dbReference>
<sequence>MKTIGMIGGMSWESSAEYYRLMNVEVKLQLGGLHSAKCILYSVDFQEIEHYQAEGEWSKAGQVLAEAAQSLESAGAEFIVICTNTMHKVIDIITEKITIPILHIADATANQIEKASLQKVALLGTKYTMEQDFYRARVEDFGIEVLVPFAEERTEVNRIIYEELCLGKIEQTSKDYYLQVIENLVQLGAQGIILGCTEIGLLIKQEDVNVPVFDTTLLHAQAAVNMAIHKGD</sequence>
<dbReference type="AlphaFoldDB" id="A0A0K9FF66"/>
<reference evidence="4" key="1">
    <citation type="submission" date="2015-07" db="EMBL/GenBank/DDBJ databases">
        <authorList>
            <consortium name="Consortium for Microbial Forensics and Genomics (microFORGE)"/>
            <person name="Knight B.M."/>
            <person name="Roberts D.P."/>
            <person name="Lin D."/>
            <person name="Hari K."/>
            <person name="Fletcher J."/>
            <person name="Melcher U."/>
            <person name="Blagden T."/>
            <person name="Winegar R.A."/>
        </authorList>
    </citation>
    <scope>NUCLEOTIDE SEQUENCE [LARGE SCALE GENOMIC DNA]</scope>
    <source>
        <strain evidence="4">DSM 23493</strain>
    </source>
</reference>
<accession>A0A0K9FF66</accession>
<evidence type="ECO:0000256" key="2">
    <source>
        <dbReference type="ARBA" id="ARBA00023235"/>
    </source>
</evidence>
<dbReference type="OrthoDB" id="9803739at2"/>
<dbReference type="EMBL" id="LFXJ01000005">
    <property type="protein sequence ID" value="KMY32791.1"/>
    <property type="molecule type" value="Genomic_DNA"/>
</dbReference>
<keyword evidence="2" id="KW-0413">Isomerase</keyword>
<evidence type="ECO:0000256" key="1">
    <source>
        <dbReference type="ARBA" id="ARBA00007847"/>
    </source>
</evidence>
<dbReference type="GeneID" id="96598942"/>
<dbReference type="NCBIfam" id="TIGR00035">
    <property type="entry name" value="asp_race"/>
    <property type="match status" value="1"/>
</dbReference>
<dbReference type="Pfam" id="PF01177">
    <property type="entry name" value="Asp_Glu_race"/>
    <property type="match status" value="1"/>
</dbReference>
<evidence type="ECO:0000313" key="4">
    <source>
        <dbReference type="Proteomes" id="UP000037326"/>
    </source>
</evidence>
<dbReference type="Gene3D" id="3.40.50.1860">
    <property type="match status" value="2"/>
</dbReference>
<dbReference type="RefSeq" id="WP_049666326.1">
    <property type="nucleotide sequence ID" value="NZ_LFXJ01000005.1"/>
</dbReference>